<evidence type="ECO:0000313" key="2">
    <source>
        <dbReference type="EMBL" id="RCV28490.1"/>
    </source>
</evidence>
<dbReference type="AlphaFoldDB" id="A0A368RFY3"/>
<reference evidence="2" key="1">
    <citation type="journal article" date="2012" name="Nat. Biotechnol.">
        <title>Reference genome sequence of the model plant Setaria.</title>
        <authorList>
            <person name="Bennetzen J.L."/>
            <person name="Schmutz J."/>
            <person name="Wang H."/>
            <person name="Percifield R."/>
            <person name="Hawkins J."/>
            <person name="Pontaroli A.C."/>
            <person name="Estep M."/>
            <person name="Feng L."/>
            <person name="Vaughn J.N."/>
            <person name="Grimwood J."/>
            <person name="Jenkins J."/>
            <person name="Barry K."/>
            <person name="Lindquist E."/>
            <person name="Hellsten U."/>
            <person name="Deshpande S."/>
            <person name="Wang X."/>
            <person name="Wu X."/>
            <person name="Mitros T."/>
            <person name="Triplett J."/>
            <person name="Yang X."/>
            <person name="Ye C.Y."/>
            <person name="Mauro-Herrera M."/>
            <person name="Wang L."/>
            <person name="Li P."/>
            <person name="Sharma M."/>
            <person name="Sharma R."/>
            <person name="Ronald P.C."/>
            <person name="Panaud O."/>
            <person name="Kellogg E.A."/>
            <person name="Brutnell T.P."/>
            <person name="Doust A.N."/>
            <person name="Tuskan G.A."/>
            <person name="Rokhsar D."/>
            <person name="Devos K.M."/>
        </authorList>
    </citation>
    <scope>NUCLEOTIDE SEQUENCE [LARGE SCALE GENOMIC DNA]</scope>
    <source>
        <strain evidence="2">Yugu1</strain>
    </source>
</reference>
<dbReference type="EMBL" id="CM003532">
    <property type="protein sequence ID" value="RCV28490.1"/>
    <property type="molecule type" value="Genomic_DNA"/>
</dbReference>
<accession>A0A368RFY3</accession>
<name>A0A368RFY3_SETIT</name>
<protein>
    <submittedName>
        <fullName evidence="2">Uncharacterized protein</fullName>
    </submittedName>
</protein>
<reference evidence="2" key="2">
    <citation type="submission" date="2015-07" db="EMBL/GenBank/DDBJ databases">
        <authorList>
            <person name="Noorani M."/>
        </authorList>
    </citation>
    <scope>NUCLEOTIDE SEQUENCE</scope>
    <source>
        <strain evidence="2">Yugu1</strain>
    </source>
</reference>
<organism evidence="2">
    <name type="scientific">Setaria italica</name>
    <name type="common">Foxtail millet</name>
    <name type="synonym">Panicum italicum</name>
    <dbReference type="NCBI Taxonomy" id="4555"/>
    <lineage>
        <taxon>Eukaryota</taxon>
        <taxon>Viridiplantae</taxon>
        <taxon>Streptophyta</taxon>
        <taxon>Embryophyta</taxon>
        <taxon>Tracheophyta</taxon>
        <taxon>Spermatophyta</taxon>
        <taxon>Magnoliopsida</taxon>
        <taxon>Liliopsida</taxon>
        <taxon>Poales</taxon>
        <taxon>Poaceae</taxon>
        <taxon>PACMAD clade</taxon>
        <taxon>Panicoideae</taxon>
        <taxon>Panicodae</taxon>
        <taxon>Paniceae</taxon>
        <taxon>Cenchrinae</taxon>
        <taxon>Setaria</taxon>
    </lineage>
</organism>
<sequence>MQRSIARDPTQCQSWELGVTKHGLRRRFWNKHHLIGWMNGMGSSHPSTAPSRSDGPGGTPGAAPPARRTLGSGPAWRTADGNGTRTSGTPTARFPRRRR</sequence>
<feature type="region of interest" description="Disordered" evidence="1">
    <location>
        <begin position="37"/>
        <end position="99"/>
    </location>
</feature>
<proteinExistence type="predicted"/>
<feature type="compositionally biased region" description="Polar residues" evidence="1">
    <location>
        <begin position="41"/>
        <end position="51"/>
    </location>
</feature>
<evidence type="ECO:0000256" key="1">
    <source>
        <dbReference type="SAM" id="MobiDB-lite"/>
    </source>
</evidence>
<feature type="compositionally biased region" description="Polar residues" evidence="1">
    <location>
        <begin position="81"/>
        <end position="90"/>
    </location>
</feature>
<gene>
    <name evidence="2" type="ORF">SETIT_5G408200v2</name>
</gene>